<dbReference type="SUPFAM" id="SSF51621">
    <property type="entry name" value="Phosphoenolpyruvate/pyruvate domain"/>
    <property type="match status" value="1"/>
</dbReference>
<dbReference type="GO" id="GO:0004743">
    <property type="term" value="F:pyruvate kinase activity"/>
    <property type="evidence" value="ECO:0007669"/>
    <property type="project" value="UniProtKB-UniRule"/>
</dbReference>
<dbReference type="NCBIfam" id="TIGR01064">
    <property type="entry name" value="pyruv_kin"/>
    <property type="match status" value="1"/>
</dbReference>
<dbReference type="GO" id="GO:0016301">
    <property type="term" value="F:kinase activity"/>
    <property type="evidence" value="ECO:0007669"/>
    <property type="project" value="UniProtKB-KW"/>
</dbReference>
<evidence type="ECO:0000313" key="23">
    <source>
        <dbReference type="Proteomes" id="UP000621436"/>
    </source>
</evidence>
<organism evidence="22 23">
    <name type="scientific">Halonatronomonas betaini</name>
    <dbReference type="NCBI Taxonomy" id="2778430"/>
    <lineage>
        <taxon>Bacteria</taxon>
        <taxon>Bacillati</taxon>
        <taxon>Bacillota</taxon>
        <taxon>Clostridia</taxon>
        <taxon>Halanaerobiales</taxon>
        <taxon>Halarsenatibacteraceae</taxon>
        <taxon>Halonatronomonas</taxon>
    </lineage>
</organism>
<dbReference type="FunFam" id="3.20.20.60:FF:000001">
    <property type="entry name" value="Pyruvate kinase"/>
    <property type="match status" value="1"/>
</dbReference>
<dbReference type="InterPro" id="IPR036637">
    <property type="entry name" value="Phosphohistidine_dom_sf"/>
</dbReference>
<dbReference type="AlphaFoldDB" id="A0A931F9I4"/>
<dbReference type="PROSITE" id="PS00110">
    <property type="entry name" value="PYRUVATE_KINASE"/>
    <property type="match status" value="1"/>
</dbReference>
<dbReference type="Pfam" id="PF02887">
    <property type="entry name" value="PK_C"/>
    <property type="match status" value="1"/>
</dbReference>
<evidence type="ECO:0000256" key="14">
    <source>
        <dbReference type="ARBA" id="ARBA00022958"/>
    </source>
</evidence>
<dbReference type="GO" id="GO:0005524">
    <property type="term" value="F:ATP binding"/>
    <property type="evidence" value="ECO:0007669"/>
    <property type="project" value="UniProtKB-KW"/>
</dbReference>
<evidence type="ECO:0000256" key="11">
    <source>
        <dbReference type="ARBA" id="ARBA00022777"/>
    </source>
</evidence>
<accession>A0A931F9I4</accession>
<keyword evidence="12" id="KW-0067">ATP-binding</keyword>
<comment type="similarity">
    <text evidence="4">In the C-terminal section; belongs to the PEP-utilizing enzyme family.</text>
</comment>
<keyword evidence="23" id="KW-1185">Reference proteome</keyword>
<keyword evidence="10" id="KW-0547">Nucleotide-binding</keyword>
<keyword evidence="16 22" id="KW-0670">Pyruvate</keyword>
<dbReference type="SUPFAM" id="SSF52009">
    <property type="entry name" value="Phosphohistidine domain"/>
    <property type="match status" value="1"/>
</dbReference>
<feature type="domain" description="Pyruvate kinase C-terminal" evidence="21">
    <location>
        <begin position="355"/>
        <end position="467"/>
    </location>
</feature>
<dbReference type="GO" id="GO:0030955">
    <property type="term" value="F:potassium ion binding"/>
    <property type="evidence" value="ECO:0007669"/>
    <property type="project" value="UniProtKB-UniRule"/>
</dbReference>
<evidence type="ECO:0000256" key="12">
    <source>
        <dbReference type="ARBA" id="ARBA00022840"/>
    </source>
</evidence>
<comment type="pathway">
    <text evidence="3 18">Carbohydrate degradation; glycolysis; pyruvate from D-glyceraldehyde 3-phosphate: step 5/5.</text>
</comment>
<keyword evidence="11 18" id="KW-0418">Kinase</keyword>
<evidence type="ECO:0000256" key="18">
    <source>
        <dbReference type="RuleBase" id="RU000504"/>
    </source>
</evidence>
<dbReference type="InterPro" id="IPR008279">
    <property type="entry name" value="PEP-util_enz_mobile_dom"/>
</dbReference>
<dbReference type="Gene3D" id="3.50.30.10">
    <property type="entry name" value="Phosphohistidine domain"/>
    <property type="match status" value="1"/>
</dbReference>
<dbReference type="SUPFAM" id="SSF52935">
    <property type="entry name" value="PK C-terminal domain-like"/>
    <property type="match status" value="1"/>
</dbReference>
<evidence type="ECO:0000256" key="6">
    <source>
        <dbReference type="ARBA" id="ARBA00012142"/>
    </source>
</evidence>
<dbReference type="FunFam" id="2.40.33.10:FF:000001">
    <property type="entry name" value="Pyruvate kinase"/>
    <property type="match status" value="1"/>
</dbReference>
<comment type="cofactor">
    <cofactor evidence="2">
        <name>K(+)</name>
        <dbReference type="ChEBI" id="CHEBI:29103"/>
    </cofactor>
</comment>
<dbReference type="PRINTS" id="PR01050">
    <property type="entry name" value="PYRUVTKNASE"/>
</dbReference>
<comment type="catalytic activity">
    <reaction evidence="18">
        <text>pyruvate + ATP = phosphoenolpyruvate + ADP + H(+)</text>
        <dbReference type="Rhea" id="RHEA:18157"/>
        <dbReference type="ChEBI" id="CHEBI:15361"/>
        <dbReference type="ChEBI" id="CHEBI:15378"/>
        <dbReference type="ChEBI" id="CHEBI:30616"/>
        <dbReference type="ChEBI" id="CHEBI:58702"/>
        <dbReference type="ChEBI" id="CHEBI:456216"/>
        <dbReference type="EC" id="2.7.1.40"/>
    </reaction>
</comment>
<comment type="cofactor">
    <cofactor evidence="1">
        <name>Mg(2+)</name>
        <dbReference type="ChEBI" id="CHEBI:18420"/>
    </cofactor>
</comment>
<dbReference type="RefSeq" id="WP_270453392.1">
    <property type="nucleotide sequence ID" value="NZ_JADPIE010000002.1"/>
</dbReference>
<dbReference type="Gene3D" id="3.20.20.60">
    <property type="entry name" value="Phosphoenolpyruvate-binding domains"/>
    <property type="match status" value="1"/>
</dbReference>
<evidence type="ECO:0000256" key="3">
    <source>
        <dbReference type="ARBA" id="ARBA00004997"/>
    </source>
</evidence>
<evidence type="ECO:0000256" key="1">
    <source>
        <dbReference type="ARBA" id="ARBA00001946"/>
    </source>
</evidence>
<protein>
    <recommendedName>
        <fullName evidence="7 17">Pyruvate kinase</fullName>
        <ecNumber evidence="6 17">2.7.1.40</ecNumber>
    </recommendedName>
</protein>
<evidence type="ECO:0000259" key="20">
    <source>
        <dbReference type="Pfam" id="PF00391"/>
    </source>
</evidence>
<dbReference type="EC" id="2.7.1.40" evidence="6 17"/>
<evidence type="ECO:0000256" key="10">
    <source>
        <dbReference type="ARBA" id="ARBA00022741"/>
    </source>
</evidence>
<dbReference type="InterPro" id="IPR036918">
    <property type="entry name" value="Pyrv_Knase_C_sf"/>
</dbReference>
<dbReference type="InterPro" id="IPR018209">
    <property type="entry name" value="Pyrv_Knase_AS"/>
</dbReference>
<dbReference type="GO" id="GO:0006950">
    <property type="term" value="P:response to stress"/>
    <property type="evidence" value="ECO:0007669"/>
    <property type="project" value="UniProtKB-ARBA"/>
</dbReference>
<gene>
    <name evidence="22" type="primary">pyk</name>
    <name evidence="22" type="ORF">I0Q91_05380</name>
</gene>
<keyword evidence="9" id="KW-0479">Metal-binding</keyword>
<keyword evidence="8 18" id="KW-0808">Transferase</keyword>
<comment type="caution">
    <text evidence="22">The sequence shown here is derived from an EMBL/GenBank/DDBJ whole genome shotgun (WGS) entry which is preliminary data.</text>
</comment>
<dbReference type="NCBIfam" id="NF004978">
    <property type="entry name" value="PRK06354.1"/>
    <property type="match status" value="1"/>
</dbReference>
<dbReference type="Pfam" id="PF00224">
    <property type="entry name" value="PK"/>
    <property type="match status" value="1"/>
</dbReference>
<proteinExistence type="inferred from homology"/>
<dbReference type="InterPro" id="IPR001697">
    <property type="entry name" value="Pyr_Knase"/>
</dbReference>
<keyword evidence="14" id="KW-0630">Potassium</keyword>
<evidence type="ECO:0000256" key="13">
    <source>
        <dbReference type="ARBA" id="ARBA00022842"/>
    </source>
</evidence>
<dbReference type="Proteomes" id="UP000621436">
    <property type="component" value="Unassembled WGS sequence"/>
</dbReference>
<dbReference type="Gene3D" id="2.40.33.10">
    <property type="entry name" value="PK beta-barrel domain-like"/>
    <property type="match status" value="1"/>
</dbReference>
<evidence type="ECO:0000256" key="2">
    <source>
        <dbReference type="ARBA" id="ARBA00001958"/>
    </source>
</evidence>
<sequence length="583" mass="62639">MRKTKIVCTLGPASNDKETIMKMAEAGMNVARFNFSHGDHAEQKARMDMVKEVEKEFGKPIGIMLDTKGPEIRTGVLKDDKVELVEGEEIVLTTEEIEGDKNRVSVTYKKLNEDLQEGSVILIDDGLIELNVNKIEGNDIYCEIINGGELGSRKGVNLPGVKVQLPALTDKDRKDILLGVEEEVHFIAASFVRKASDVLEIRKLLEENGAEDINIVPKIENEEGVENIDEIIEVSDGIMVARGDLGVEIPTEKVPVIQKLIIEKCNEAAIPVITATQMLDSMIRNPRPTRAEASDVANAIVDGTDAIMLSGESAAGKYPVESVETMARIAMEMENSQAFKDKMSNRKPSSKSTTESISFAACETAVNLDADALLTATGSGLTARVVSKFRPFIKIIAATPSIKVQHFLTLTWGVYPLISKFTSSTDEMIDTAIDAALEHGLIELGNLITITAGAPTGMPGTTNLIKVEVVGKPLIEGIGVGRGIVTGNVVIANTADEANERVKEGDILVTEITDKGFIPAMEKAAAVITSKGGLTSHPAIVGLNFGMPVVVGVGEDINSLEDGEEVTLDGIRGLVYKGKAHLR</sequence>
<evidence type="ECO:0000256" key="15">
    <source>
        <dbReference type="ARBA" id="ARBA00023152"/>
    </source>
</evidence>
<feature type="domain" description="PEP-utilising enzyme mobile" evidence="20">
    <location>
        <begin position="503"/>
        <end position="573"/>
    </location>
</feature>
<dbReference type="GO" id="GO:0000287">
    <property type="term" value="F:magnesium ion binding"/>
    <property type="evidence" value="ECO:0007669"/>
    <property type="project" value="UniProtKB-UniRule"/>
</dbReference>
<dbReference type="InterPro" id="IPR015813">
    <property type="entry name" value="Pyrv/PenolPyrv_kinase-like_dom"/>
</dbReference>
<dbReference type="PANTHER" id="PTHR11817">
    <property type="entry name" value="PYRUVATE KINASE"/>
    <property type="match status" value="1"/>
</dbReference>
<dbReference type="Pfam" id="PF00391">
    <property type="entry name" value="PEP-utilizers"/>
    <property type="match status" value="1"/>
</dbReference>
<evidence type="ECO:0000313" key="22">
    <source>
        <dbReference type="EMBL" id="MBF8436499.1"/>
    </source>
</evidence>
<dbReference type="InterPro" id="IPR015795">
    <property type="entry name" value="Pyrv_Knase_C"/>
</dbReference>
<evidence type="ECO:0000259" key="21">
    <source>
        <dbReference type="Pfam" id="PF02887"/>
    </source>
</evidence>
<keyword evidence="13 18" id="KW-0460">Magnesium</keyword>
<keyword evidence="15 18" id="KW-0324">Glycolysis</keyword>
<evidence type="ECO:0000256" key="16">
    <source>
        <dbReference type="ARBA" id="ARBA00023317"/>
    </source>
</evidence>
<evidence type="ECO:0000256" key="9">
    <source>
        <dbReference type="ARBA" id="ARBA00022723"/>
    </source>
</evidence>
<evidence type="ECO:0000256" key="4">
    <source>
        <dbReference type="ARBA" id="ARBA00006237"/>
    </source>
</evidence>
<feature type="domain" description="Pyruvate kinase barrel" evidence="19">
    <location>
        <begin position="1"/>
        <end position="323"/>
    </location>
</feature>
<evidence type="ECO:0000256" key="17">
    <source>
        <dbReference type="NCBIfam" id="TIGR01064"/>
    </source>
</evidence>
<evidence type="ECO:0000259" key="19">
    <source>
        <dbReference type="Pfam" id="PF00224"/>
    </source>
</evidence>
<dbReference type="InterPro" id="IPR011037">
    <property type="entry name" value="Pyrv_Knase-like_insert_dom_sf"/>
</dbReference>
<reference evidence="22" key="1">
    <citation type="submission" date="2020-11" db="EMBL/GenBank/DDBJ databases">
        <title>Halonatronomonas betainensis gen. nov., sp. nov. a novel haloalkaliphilic representative of the family Halanaerobiacae capable of betaine degradation.</title>
        <authorList>
            <person name="Boltyanskaya Y."/>
            <person name="Kevbrin V."/>
            <person name="Detkova E."/>
            <person name="Grouzdev D.S."/>
            <person name="Koziaeva V."/>
            <person name="Zhilina T."/>
        </authorList>
    </citation>
    <scope>NUCLEOTIDE SEQUENCE</scope>
    <source>
        <strain evidence="22">Z-7014</strain>
    </source>
</reference>
<evidence type="ECO:0000256" key="8">
    <source>
        <dbReference type="ARBA" id="ARBA00022679"/>
    </source>
</evidence>
<dbReference type="InterPro" id="IPR015806">
    <property type="entry name" value="Pyrv_Knase_insert_dom_sf"/>
</dbReference>
<evidence type="ECO:0000256" key="7">
    <source>
        <dbReference type="ARBA" id="ARBA00018587"/>
    </source>
</evidence>
<dbReference type="EMBL" id="JADPIE010000002">
    <property type="protein sequence ID" value="MBF8436499.1"/>
    <property type="molecule type" value="Genomic_DNA"/>
</dbReference>
<evidence type="ECO:0000256" key="5">
    <source>
        <dbReference type="ARBA" id="ARBA00008663"/>
    </source>
</evidence>
<dbReference type="NCBIfam" id="NF004491">
    <property type="entry name" value="PRK05826.1"/>
    <property type="match status" value="1"/>
</dbReference>
<dbReference type="InterPro" id="IPR015793">
    <property type="entry name" value="Pyrv_Knase_brl"/>
</dbReference>
<dbReference type="SUPFAM" id="SSF50800">
    <property type="entry name" value="PK beta-barrel domain-like"/>
    <property type="match status" value="1"/>
</dbReference>
<dbReference type="Gene3D" id="3.40.1380.20">
    <property type="entry name" value="Pyruvate kinase, C-terminal domain"/>
    <property type="match status" value="1"/>
</dbReference>
<comment type="similarity">
    <text evidence="5 18">Belongs to the pyruvate kinase family.</text>
</comment>
<name>A0A931F9I4_9FIRM</name>
<dbReference type="InterPro" id="IPR040442">
    <property type="entry name" value="Pyrv_kinase-like_dom_sf"/>
</dbReference>